<dbReference type="PANTHER" id="PTHR16184:SF6">
    <property type="entry name" value="ELONGATOR COMPLEX PROTEIN 6"/>
    <property type="match status" value="1"/>
</dbReference>
<accession>A0A438CBB3</accession>
<dbReference type="AlphaFoldDB" id="A0A438CBB3"/>
<dbReference type="InterPro" id="IPR027417">
    <property type="entry name" value="P-loop_NTPase"/>
</dbReference>
<comment type="pathway">
    <text evidence="1">tRNA modification; 5-methoxycarbonylmethyl-2-thiouridine-tRNA biosynthesis.</text>
</comment>
<name>A0A438CBB3_VITVI</name>
<organism evidence="3 4">
    <name type="scientific">Vitis vinifera</name>
    <name type="common">Grape</name>
    <dbReference type="NCBI Taxonomy" id="29760"/>
    <lineage>
        <taxon>Eukaryota</taxon>
        <taxon>Viridiplantae</taxon>
        <taxon>Streptophyta</taxon>
        <taxon>Embryophyta</taxon>
        <taxon>Tracheophyta</taxon>
        <taxon>Spermatophyta</taxon>
        <taxon>Magnoliopsida</taxon>
        <taxon>eudicotyledons</taxon>
        <taxon>Gunneridae</taxon>
        <taxon>Pentapetalae</taxon>
        <taxon>rosids</taxon>
        <taxon>Vitales</taxon>
        <taxon>Vitaceae</taxon>
        <taxon>Viteae</taxon>
        <taxon>Vitis</taxon>
    </lineage>
</organism>
<reference evidence="3 4" key="1">
    <citation type="journal article" date="2018" name="PLoS Genet.">
        <title>Population sequencing reveals clonal diversity and ancestral inbreeding in the grapevine cultivar Chardonnay.</title>
        <authorList>
            <person name="Roach M.J."/>
            <person name="Johnson D.L."/>
            <person name="Bohlmann J."/>
            <person name="van Vuuren H.J."/>
            <person name="Jones S.J."/>
            <person name="Pretorius I.S."/>
            <person name="Schmidt S.A."/>
            <person name="Borneman A.R."/>
        </authorList>
    </citation>
    <scope>NUCLEOTIDE SEQUENCE [LARGE SCALE GENOMIC DNA]</scope>
    <source>
        <strain evidence="4">cv. Chardonnay</strain>
        <tissue evidence="3">Leaf</tissue>
    </source>
</reference>
<evidence type="ECO:0000256" key="1">
    <source>
        <dbReference type="ARBA" id="ARBA00005043"/>
    </source>
</evidence>
<dbReference type="InterPro" id="IPR018627">
    <property type="entry name" value="ELP6"/>
</dbReference>
<protein>
    <submittedName>
        <fullName evidence="3">Elongator complex protein 6</fullName>
    </submittedName>
</protein>
<evidence type="ECO:0000256" key="2">
    <source>
        <dbReference type="ARBA" id="ARBA00008837"/>
    </source>
</evidence>
<dbReference type="Pfam" id="PF09807">
    <property type="entry name" value="ELP6"/>
    <property type="match status" value="1"/>
</dbReference>
<dbReference type="GO" id="GO:0033588">
    <property type="term" value="C:elongator holoenzyme complex"/>
    <property type="evidence" value="ECO:0007669"/>
    <property type="project" value="InterPro"/>
</dbReference>
<dbReference type="PANTHER" id="PTHR16184">
    <property type="entry name" value="ELONGATOR COMPLEX PROTEIN 6"/>
    <property type="match status" value="1"/>
</dbReference>
<dbReference type="Proteomes" id="UP000288805">
    <property type="component" value="Unassembled WGS sequence"/>
</dbReference>
<dbReference type="UniPathway" id="UPA00988"/>
<comment type="similarity">
    <text evidence="2">Belongs to the ELP6 family.</text>
</comment>
<gene>
    <name evidence="3" type="primary">ELP6_1</name>
    <name evidence="3" type="ORF">CK203_106609</name>
</gene>
<dbReference type="Gene3D" id="3.40.50.300">
    <property type="entry name" value="P-loop containing nucleotide triphosphate hydrolases"/>
    <property type="match status" value="1"/>
</dbReference>
<dbReference type="EMBL" id="QGNW01002361">
    <property type="protein sequence ID" value="RVW20517.1"/>
    <property type="molecule type" value="Genomic_DNA"/>
</dbReference>
<evidence type="ECO:0000313" key="4">
    <source>
        <dbReference type="Proteomes" id="UP000288805"/>
    </source>
</evidence>
<sequence>MDHHRSSTLLDEALALDWTQPRVIVIEDCVETNGAFVLHHVLKRSVCSSHFFYFCCDFLGFFSTIFPLRSHLTKIAWFSLFGGSPCTNFLAGCNLVTPKDNKRFVFFNLLTLECPDGDEGKTSGGLPSLYREIQKVIIALHEENRKSITIMIDDISLMEVAANGSTNHVLDFLHYCHTLTLEFGCLLVTVNHGDIYSSMERPALLLQMEYLADILIKAEPLSTGLATDVHGQVSLCCCWT</sequence>
<proteinExistence type="inferred from homology"/>
<dbReference type="GO" id="GO:0002098">
    <property type="term" value="P:tRNA wobble uridine modification"/>
    <property type="evidence" value="ECO:0007669"/>
    <property type="project" value="InterPro"/>
</dbReference>
<evidence type="ECO:0000313" key="3">
    <source>
        <dbReference type="EMBL" id="RVW20517.1"/>
    </source>
</evidence>
<comment type="caution">
    <text evidence="3">The sequence shown here is derived from an EMBL/GenBank/DDBJ whole genome shotgun (WGS) entry which is preliminary data.</text>
</comment>